<protein>
    <submittedName>
        <fullName evidence="2">Uncharacterized protein</fullName>
    </submittedName>
</protein>
<comment type="caution">
    <text evidence="2">The sequence shown here is derived from an EMBL/GenBank/DDBJ whole genome shotgun (WGS) entry which is preliminary data.</text>
</comment>
<organism evidence="2 3">
    <name type="scientific">Ficus carica</name>
    <name type="common">Common fig</name>
    <dbReference type="NCBI Taxonomy" id="3494"/>
    <lineage>
        <taxon>Eukaryota</taxon>
        <taxon>Viridiplantae</taxon>
        <taxon>Streptophyta</taxon>
        <taxon>Embryophyta</taxon>
        <taxon>Tracheophyta</taxon>
        <taxon>Spermatophyta</taxon>
        <taxon>Magnoliopsida</taxon>
        <taxon>eudicotyledons</taxon>
        <taxon>Gunneridae</taxon>
        <taxon>Pentapetalae</taxon>
        <taxon>rosids</taxon>
        <taxon>fabids</taxon>
        <taxon>Rosales</taxon>
        <taxon>Moraceae</taxon>
        <taxon>Ficeae</taxon>
        <taxon>Ficus</taxon>
    </lineage>
</organism>
<dbReference type="AlphaFoldDB" id="A0AA88DXZ3"/>
<feature type="region of interest" description="Disordered" evidence="1">
    <location>
        <begin position="1"/>
        <end position="21"/>
    </location>
</feature>
<name>A0AA88DXZ3_FICCA</name>
<gene>
    <name evidence="2" type="ORF">TIFTF001_033172</name>
</gene>
<evidence type="ECO:0000313" key="2">
    <source>
        <dbReference type="EMBL" id="GMN64110.1"/>
    </source>
</evidence>
<proteinExistence type="predicted"/>
<keyword evidence="3" id="KW-1185">Reference proteome</keyword>
<evidence type="ECO:0000256" key="1">
    <source>
        <dbReference type="SAM" id="MobiDB-lite"/>
    </source>
</evidence>
<sequence>MMKMFRTDITKQVSAGSNPPTLVSDCISQAIKAEYRINQDKEARIQILKAKKENKDAVKQLQPRQNPKLYLKGQTGNSARNFKQLGKNKRKENVTSQGQQGNYPKKKTNQGSGGNNM</sequence>
<accession>A0AA88DXZ3</accession>
<dbReference type="EMBL" id="BTGU01000168">
    <property type="protein sequence ID" value="GMN64110.1"/>
    <property type="molecule type" value="Genomic_DNA"/>
</dbReference>
<dbReference type="Proteomes" id="UP001187192">
    <property type="component" value="Unassembled WGS sequence"/>
</dbReference>
<feature type="compositionally biased region" description="Polar residues" evidence="1">
    <location>
        <begin position="10"/>
        <end position="21"/>
    </location>
</feature>
<reference evidence="2" key="1">
    <citation type="submission" date="2023-07" db="EMBL/GenBank/DDBJ databases">
        <title>draft genome sequence of fig (Ficus carica).</title>
        <authorList>
            <person name="Takahashi T."/>
            <person name="Nishimura K."/>
        </authorList>
    </citation>
    <scope>NUCLEOTIDE SEQUENCE</scope>
</reference>
<feature type="region of interest" description="Disordered" evidence="1">
    <location>
        <begin position="53"/>
        <end position="117"/>
    </location>
</feature>
<evidence type="ECO:0000313" key="3">
    <source>
        <dbReference type="Proteomes" id="UP001187192"/>
    </source>
</evidence>